<feature type="domain" description="STI1" evidence="9">
    <location>
        <begin position="126"/>
        <end position="165"/>
    </location>
</feature>
<comment type="subcellular location">
    <subcellularLocation>
        <location evidence="1">Cytoplasm</location>
    </subcellularLocation>
</comment>
<dbReference type="EMBL" id="JARGEI010000013">
    <property type="protein sequence ID" value="KAJ8721179.1"/>
    <property type="molecule type" value="Genomic_DNA"/>
</dbReference>
<evidence type="ECO:0000313" key="11">
    <source>
        <dbReference type="Proteomes" id="UP001231518"/>
    </source>
</evidence>
<evidence type="ECO:0000256" key="6">
    <source>
        <dbReference type="PROSITE-ProRule" id="PRU00339"/>
    </source>
</evidence>
<proteinExistence type="predicted"/>
<feature type="region of interest" description="Disordered" evidence="8">
    <location>
        <begin position="191"/>
        <end position="221"/>
    </location>
</feature>
<feature type="repeat" description="TPR" evidence="6">
    <location>
        <begin position="361"/>
        <end position="394"/>
    </location>
</feature>
<sequence>MAQVNQLKEQGNAALSSGNFEAAVKYYTEAIALDPKNHVLYSNRSAAYAKDENYAAALEDANQTIALNPTWSKGYSRKGSALAYLGRHEEAIQAYEKGLELEPGNEQLAAGLAETKKQAADLKVKTEQLFEKLRANPQTKEWLNDPEYVKLVEKIVQNPFDVQNLGAKMEDKRVLATISIMFGLDLHMPMDVDPPAPEKKTAAEPPKKEEPEKPKYEDLPENRRLALQEKDQGNECYKKKDLENALKHYQKAMEHDPTDITFYTNMAAVYFEQKEYEKCIKECEKAIEIGRENRADFKLIAKAFTRIGNAYKKMEQWKLAKTYFEKSMSEHRTPEIKTLLSEVERRIAEEEKKAYVDPVKAEQEKELGNDYFKKGDYSTAVKHYTEAIKRNPDDPKLYSNRAACYTKLAAFDLGLKDCDQCCKLDPKFIKGWIRKGKILQLTNPIRRERELHRANTPRKRRHAGDPSVYAKRQCHRGLRILGMQQHSKALTAYQKALELDPSNAEALEGYRACSTQLNSNPEEVRKRAMADPEVQQILRDPAMRCILEQMQQDPHALQDHLKNPDIAAKIQKLLESGLIAIH</sequence>
<dbReference type="PROSITE" id="PS50005">
    <property type="entry name" value="TPR"/>
    <property type="match status" value="7"/>
</dbReference>
<evidence type="ECO:0000256" key="1">
    <source>
        <dbReference type="ARBA" id="ARBA00004496"/>
    </source>
</evidence>
<keyword evidence="2" id="KW-0963">Cytoplasm</keyword>
<dbReference type="FunFam" id="1.25.40.10:FF:000010">
    <property type="entry name" value="Stress-induced phosphoprotein 1"/>
    <property type="match status" value="1"/>
</dbReference>
<evidence type="ECO:0000259" key="9">
    <source>
        <dbReference type="SMART" id="SM00727"/>
    </source>
</evidence>
<organism evidence="10 11">
    <name type="scientific">Mythimna separata</name>
    <name type="common">Oriental armyworm</name>
    <name type="synonym">Pseudaletia separata</name>
    <dbReference type="NCBI Taxonomy" id="271217"/>
    <lineage>
        <taxon>Eukaryota</taxon>
        <taxon>Metazoa</taxon>
        <taxon>Ecdysozoa</taxon>
        <taxon>Arthropoda</taxon>
        <taxon>Hexapoda</taxon>
        <taxon>Insecta</taxon>
        <taxon>Pterygota</taxon>
        <taxon>Neoptera</taxon>
        <taxon>Endopterygota</taxon>
        <taxon>Lepidoptera</taxon>
        <taxon>Glossata</taxon>
        <taxon>Ditrysia</taxon>
        <taxon>Noctuoidea</taxon>
        <taxon>Noctuidae</taxon>
        <taxon>Noctuinae</taxon>
        <taxon>Hadenini</taxon>
        <taxon>Mythimna</taxon>
    </lineage>
</organism>
<keyword evidence="11" id="KW-1185">Reference proteome</keyword>
<dbReference type="Pfam" id="PF07719">
    <property type="entry name" value="TPR_2"/>
    <property type="match status" value="1"/>
</dbReference>
<dbReference type="GO" id="GO:0051879">
    <property type="term" value="F:Hsp90 protein binding"/>
    <property type="evidence" value="ECO:0007669"/>
    <property type="project" value="TreeGrafter"/>
</dbReference>
<evidence type="ECO:0000256" key="7">
    <source>
        <dbReference type="SAM" id="Coils"/>
    </source>
</evidence>
<keyword evidence="3" id="KW-0677">Repeat</keyword>
<feature type="repeat" description="TPR" evidence="6">
    <location>
        <begin position="72"/>
        <end position="105"/>
    </location>
</feature>
<name>A0AAD8DTW0_MYTSE</name>
<gene>
    <name evidence="10" type="ORF">PYW07_001954</name>
</gene>
<dbReference type="FunFam" id="1.25.40.10:FF:000020">
    <property type="entry name" value="Stress-induced phosphoprotein 1"/>
    <property type="match status" value="1"/>
</dbReference>
<dbReference type="PROSITE" id="PS50293">
    <property type="entry name" value="TPR_REGION"/>
    <property type="match status" value="2"/>
</dbReference>
<evidence type="ECO:0000313" key="10">
    <source>
        <dbReference type="EMBL" id="KAJ8721179.1"/>
    </source>
</evidence>
<dbReference type="Pfam" id="PF13414">
    <property type="entry name" value="TPR_11"/>
    <property type="match status" value="2"/>
</dbReference>
<feature type="repeat" description="TPR" evidence="6">
    <location>
        <begin position="260"/>
        <end position="293"/>
    </location>
</feature>
<feature type="domain" description="STI1" evidence="9">
    <location>
        <begin position="531"/>
        <end position="570"/>
    </location>
</feature>
<dbReference type="InterPro" id="IPR006636">
    <property type="entry name" value="STI1_HS-bd"/>
</dbReference>
<dbReference type="InterPro" id="IPR041243">
    <property type="entry name" value="STI1/HOP_DP"/>
</dbReference>
<dbReference type="PANTHER" id="PTHR22904">
    <property type="entry name" value="TPR REPEAT CONTAINING PROTEIN"/>
    <property type="match status" value="1"/>
</dbReference>
<feature type="compositionally biased region" description="Basic and acidic residues" evidence="8">
    <location>
        <begin position="196"/>
        <end position="221"/>
    </location>
</feature>
<reference evidence="10" key="1">
    <citation type="submission" date="2023-03" db="EMBL/GenBank/DDBJ databases">
        <title>Chromosome-level genomes of two armyworms, Mythimna separata and Mythimna loreyi, provide insights into the biosynthesis and reception of sex pheromones.</title>
        <authorList>
            <person name="Zhao H."/>
        </authorList>
    </citation>
    <scope>NUCLEOTIDE SEQUENCE</scope>
    <source>
        <strain evidence="10">BeijingLab</strain>
        <tissue evidence="10">Pupa</tissue>
    </source>
</reference>
<dbReference type="Pfam" id="PF17830">
    <property type="entry name" value="STI1-HOP_DP"/>
    <property type="match status" value="2"/>
</dbReference>
<evidence type="ECO:0000256" key="5">
    <source>
        <dbReference type="ARBA" id="ARBA00026193"/>
    </source>
</evidence>
<dbReference type="FunFam" id="1.10.260.100:FF:000002">
    <property type="entry name" value="Stress-induced-phosphoprotein 1 (Hsp70/Hsp90-organizing)"/>
    <property type="match status" value="1"/>
</dbReference>
<dbReference type="Pfam" id="PF00515">
    <property type="entry name" value="TPR_1"/>
    <property type="match status" value="1"/>
</dbReference>
<evidence type="ECO:0000256" key="8">
    <source>
        <dbReference type="SAM" id="MobiDB-lite"/>
    </source>
</evidence>
<feature type="repeat" description="TPR" evidence="6">
    <location>
        <begin position="301"/>
        <end position="334"/>
    </location>
</feature>
<dbReference type="InterPro" id="IPR019734">
    <property type="entry name" value="TPR_rpt"/>
</dbReference>
<dbReference type="SMART" id="SM00028">
    <property type="entry name" value="TPR"/>
    <property type="match status" value="9"/>
</dbReference>
<feature type="coiled-coil region" evidence="7">
    <location>
        <begin position="105"/>
        <end position="132"/>
    </location>
</feature>
<dbReference type="Proteomes" id="UP001231518">
    <property type="component" value="Chromosome 12"/>
</dbReference>
<evidence type="ECO:0000256" key="4">
    <source>
        <dbReference type="ARBA" id="ARBA00022803"/>
    </source>
</evidence>
<accession>A0AAD8DTW0</accession>
<dbReference type="GO" id="GO:0005737">
    <property type="term" value="C:cytoplasm"/>
    <property type="evidence" value="ECO:0007669"/>
    <property type="project" value="UniProtKB-SubCell"/>
</dbReference>
<dbReference type="PANTHER" id="PTHR22904:SF523">
    <property type="entry name" value="STRESS-INDUCED-PHOSPHOPROTEIN 1"/>
    <property type="match status" value="1"/>
</dbReference>
<evidence type="ECO:0000256" key="2">
    <source>
        <dbReference type="ARBA" id="ARBA00022490"/>
    </source>
</evidence>
<dbReference type="InterPro" id="IPR013105">
    <property type="entry name" value="TPR_2"/>
</dbReference>
<dbReference type="Gene3D" id="1.25.40.10">
    <property type="entry name" value="Tetratricopeptide repeat domain"/>
    <property type="match status" value="4"/>
</dbReference>
<dbReference type="AlphaFoldDB" id="A0AAD8DTW0"/>
<feature type="repeat" description="TPR" evidence="6">
    <location>
        <begin position="226"/>
        <end position="259"/>
    </location>
</feature>
<evidence type="ECO:0000256" key="3">
    <source>
        <dbReference type="ARBA" id="ARBA00022737"/>
    </source>
</evidence>
<feature type="repeat" description="TPR" evidence="6">
    <location>
        <begin position="470"/>
        <end position="503"/>
    </location>
</feature>
<dbReference type="Pfam" id="PF13181">
    <property type="entry name" value="TPR_8"/>
    <property type="match status" value="2"/>
</dbReference>
<dbReference type="Gene3D" id="1.10.260.100">
    <property type="match status" value="2"/>
</dbReference>
<comment type="caution">
    <text evidence="10">The sequence shown here is derived from an EMBL/GenBank/DDBJ whole genome shotgun (WGS) entry which is preliminary data.</text>
</comment>
<dbReference type="SMART" id="SM00727">
    <property type="entry name" value="STI1"/>
    <property type="match status" value="2"/>
</dbReference>
<dbReference type="InterPro" id="IPR011990">
    <property type="entry name" value="TPR-like_helical_dom_sf"/>
</dbReference>
<protein>
    <recommendedName>
        <fullName evidence="5">Stress-induced-phosphoprotein 1</fullName>
    </recommendedName>
</protein>
<feature type="repeat" description="TPR" evidence="6">
    <location>
        <begin position="4"/>
        <end position="37"/>
    </location>
</feature>
<keyword evidence="7" id="KW-0175">Coiled coil</keyword>
<dbReference type="SUPFAM" id="SSF48452">
    <property type="entry name" value="TPR-like"/>
    <property type="match status" value="4"/>
</dbReference>
<keyword evidence="4 6" id="KW-0802">TPR repeat</keyword>